<evidence type="ECO:0000313" key="6">
    <source>
        <dbReference type="EMBL" id="MER7182811.1"/>
    </source>
</evidence>
<dbReference type="Pfam" id="PF17754">
    <property type="entry name" value="TetR_C_14"/>
    <property type="match status" value="1"/>
</dbReference>
<evidence type="ECO:0000256" key="3">
    <source>
        <dbReference type="ARBA" id="ARBA00023163"/>
    </source>
</evidence>
<keyword evidence="7" id="KW-1185">Reference proteome</keyword>
<evidence type="ECO:0000256" key="2">
    <source>
        <dbReference type="ARBA" id="ARBA00023125"/>
    </source>
</evidence>
<comment type="caution">
    <text evidence="6">The sequence shown here is derived from an EMBL/GenBank/DDBJ whole genome shotgun (WGS) entry which is preliminary data.</text>
</comment>
<dbReference type="PANTHER" id="PTHR30055:SF234">
    <property type="entry name" value="HTH-TYPE TRANSCRIPTIONAL REGULATOR BETI"/>
    <property type="match status" value="1"/>
</dbReference>
<dbReference type="PANTHER" id="PTHR30055">
    <property type="entry name" value="HTH-TYPE TRANSCRIPTIONAL REGULATOR RUTR"/>
    <property type="match status" value="1"/>
</dbReference>
<accession>A0ABV1X1C2</accession>
<gene>
    <name evidence="6" type="ORF">ABT404_25620</name>
</gene>
<dbReference type="InterPro" id="IPR050109">
    <property type="entry name" value="HTH-type_TetR-like_transc_reg"/>
</dbReference>
<dbReference type="RefSeq" id="WP_350783836.1">
    <property type="nucleotide sequence ID" value="NZ_JBEPEK010000201.1"/>
</dbReference>
<dbReference type="PROSITE" id="PS50977">
    <property type="entry name" value="HTH_TETR_2"/>
    <property type="match status" value="1"/>
</dbReference>
<dbReference type="InterPro" id="IPR041347">
    <property type="entry name" value="MftR_C"/>
</dbReference>
<dbReference type="InterPro" id="IPR009057">
    <property type="entry name" value="Homeodomain-like_sf"/>
</dbReference>
<feature type="DNA-binding region" description="H-T-H motif" evidence="4">
    <location>
        <begin position="43"/>
        <end position="62"/>
    </location>
</feature>
<protein>
    <submittedName>
        <fullName evidence="6">TetR/AcrR family transcriptional regulator</fullName>
    </submittedName>
</protein>
<keyword evidence="1" id="KW-0805">Transcription regulation</keyword>
<evidence type="ECO:0000256" key="1">
    <source>
        <dbReference type="ARBA" id="ARBA00023015"/>
    </source>
</evidence>
<keyword evidence="3" id="KW-0804">Transcription</keyword>
<dbReference type="Pfam" id="PF00440">
    <property type="entry name" value="TetR_N"/>
    <property type="match status" value="1"/>
</dbReference>
<proteinExistence type="predicted"/>
<keyword evidence="2 4" id="KW-0238">DNA-binding</keyword>
<dbReference type="SUPFAM" id="SSF46689">
    <property type="entry name" value="Homeodomain-like"/>
    <property type="match status" value="1"/>
</dbReference>
<sequence>MGGQPGGPTGRPPLTERRRETTRMEIADEAVRLFVNQGVAATTAEDIASAAGVSTRTLWRYFRSKEECARPLLTAGLDMVTERLRDYWRGGSSLTQAMPSAEDPGVIDPPHLEALRNLVRMSRDEPGLRAVWLETHFDAEAVFARAIAEGSNRSEHDLAVRLEAGMLNAALRIAVEDWALLPRRQDGSSLGETLAHALHVMTQFLDSEPSAAPGRQQMVRFPAAGAPRPGS</sequence>
<organism evidence="6 7">
    <name type="scientific">Streptomyces hyaluromycini</name>
    <dbReference type="NCBI Taxonomy" id="1377993"/>
    <lineage>
        <taxon>Bacteria</taxon>
        <taxon>Bacillati</taxon>
        <taxon>Actinomycetota</taxon>
        <taxon>Actinomycetes</taxon>
        <taxon>Kitasatosporales</taxon>
        <taxon>Streptomycetaceae</taxon>
        <taxon>Streptomyces</taxon>
    </lineage>
</organism>
<dbReference type="Proteomes" id="UP001474181">
    <property type="component" value="Unassembled WGS sequence"/>
</dbReference>
<evidence type="ECO:0000313" key="7">
    <source>
        <dbReference type="Proteomes" id="UP001474181"/>
    </source>
</evidence>
<name>A0ABV1X1C2_9ACTN</name>
<dbReference type="EMBL" id="JBEPEK010000201">
    <property type="protein sequence ID" value="MER7182811.1"/>
    <property type="molecule type" value="Genomic_DNA"/>
</dbReference>
<reference evidence="6 7" key="1">
    <citation type="submission" date="2024-06" db="EMBL/GenBank/DDBJ databases">
        <title>The Natural Products Discovery Center: Release of the First 8490 Sequenced Strains for Exploring Actinobacteria Biosynthetic Diversity.</title>
        <authorList>
            <person name="Kalkreuter E."/>
            <person name="Kautsar S.A."/>
            <person name="Yang D."/>
            <person name="Bader C.D."/>
            <person name="Teijaro C.N."/>
            <person name="Fluegel L."/>
            <person name="Davis C.M."/>
            <person name="Simpson J.R."/>
            <person name="Lauterbach L."/>
            <person name="Steele A.D."/>
            <person name="Gui C."/>
            <person name="Meng S."/>
            <person name="Li G."/>
            <person name="Viehrig K."/>
            <person name="Ye F."/>
            <person name="Su P."/>
            <person name="Kiefer A.F."/>
            <person name="Nichols A."/>
            <person name="Cepeda A.J."/>
            <person name="Yan W."/>
            <person name="Fan B."/>
            <person name="Jiang Y."/>
            <person name="Adhikari A."/>
            <person name="Zheng C.-J."/>
            <person name="Schuster L."/>
            <person name="Cowan T.M."/>
            <person name="Smanski M.J."/>
            <person name="Chevrette M.G."/>
            <person name="De Carvalho L.P.S."/>
            <person name="Shen B."/>
        </authorList>
    </citation>
    <scope>NUCLEOTIDE SEQUENCE [LARGE SCALE GENOMIC DNA]</scope>
    <source>
        <strain evidence="6 7">NPDC000234</strain>
    </source>
</reference>
<feature type="domain" description="HTH tetR-type" evidence="5">
    <location>
        <begin position="20"/>
        <end position="80"/>
    </location>
</feature>
<dbReference type="InterPro" id="IPR001647">
    <property type="entry name" value="HTH_TetR"/>
</dbReference>
<dbReference type="Gene3D" id="1.10.357.10">
    <property type="entry name" value="Tetracycline Repressor, domain 2"/>
    <property type="match status" value="1"/>
</dbReference>
<evidence type="ECO:0000256" key="4">
    <source>
        <dbReference type="PROSITE-ProRule" id="PRU00335"/>
    </source>
</evidence>
<evidence type="ECO:0000259" key="5">
    <source>
        <dbReference type="PROSITE" id="PS50977"/>
    </source>
</evidence>
<dbReference type="PRINTS" id="PR00455">
    <property type="entry name" value="HTHTETR"/>
</dbReference>